<accession>A0A060BMF8</accession>
<reference evidence="1" key="1">
    <citation type="journal article" date="2013" name="Environ. Microbiol.">
        <title>Seasonally variable intestinal metagenomes of the red palm weevil (Rhynchophorus ferrugineus).</title>
        <authorList>
            <person name="Jia S."/>
            <person name="Zhang X."/>
            <person name="Zhang G."/>
            <person name="Yin A."/>
            <person name="Zhang S."/>
            <person name="Li F."/>
            <person name="Wang L."/>
            <person name="Zhao D."/>
            <person name="Yun Q."/>
            <person name="Tala"/>
            <person name="Wang J."/>
            <person name="Sun G."/>
            <person name="Baabdullah M."/>
            <person name="Yu X."/>
            <person name="Hu S."/>
            <person name="Al-Mssallem I.S."/>
            <person name="Yu J."/>
        </authorList>
    </citation>
    <scope>NUCLEOTIDE SEQUENCE</scope>
</reference>
<evidence type="ECO:0000313" key="1">
    <source>
        <dbReference type="EMBL" id="AIA85423.1"/>
    </source>
</evidence>
<sequence>MFHAILLARLARIGVRMPVLVSTTHNFSPESWSRRMFYRFTDRLSTITTNVSEAGTAAYIEAKAA</sequence>
<feature type="non-terminal residue" evidence="1">
    <location>
        <position position="65"/>
    </location>
</feature>
<name>A0A060BMF8_9GAMM</name>
<proteinExistence type="predicted"/>
<protein>
    <submittedName>
        <fullName evidence="1">CAZy families GT4 protein</fullName>
    </submittedName>
</protein>
<dbReference type="AlphaFoldDB" id="A0A060BMF8"/>
<organism evidence="1">
    <name type="scientific">uncultured Yersinia sp</name>
    <dbReference type="NCBI Taxonomy" id="454005"/>
    <lineage>
        <taxon>Bacteria</taxon>
        <taxon>Pseudomonadati</taxon>
        <taxon>Pseudomonadota</taxon>
        <taxon>Gammaproteobacteria</taxon>
        <taxon>Enterobacterales</taxon>
        <taxon>Yersiniaceae</taxon>
        <taxon>Yersinia</taxon>
        <taxon>environmental samples</taxon>
    </lineage>
</organism>
<dbReference type="EMBL" id="KF118163">
    <property type="protein sequence ID" value="AIA85423.1"/>
    <property type="molecule type" value="Genomic_DNA"/>
</dbReference>